<reference evidence="1 2" key="1">
    <citation type="journal article" date="2020" name="Mol. Biol. Evol.">
        <title>Distinct Expression and Methylation Patterns for Genes with Different Fates following a Single Whole-Genome Duplication in Flowering Plants.</title>
        <authorList>
            <person name="Shi T."/>
            <person name="Rahmani R.S."/>
            <person name="Gugger P.F."/>
            <person name="Wang M."/>
            <person name="Li H."/>
            <person name="Zhang Y."/>
            <person name="Li Z."/>
            <person name="Wang Q."/>
            <person name="Van de Peer Y."/>
            <person name="Marchal K."/>
            <person name="Chen J."/>
        </authorList>
    </citation>
    <scope>NUCLEOTIDE SEQUENCE [LARGE SCALE GENOMIC DNA]</scope>
    <source>
        <tissue evidence="1">Leaf</tissue>
    </source>
</reference>
<protein>
    <submittedName>
        <fullName evidence="1">Uncharacterized protein</fullName>
    </submittedName>
</protein>
<gene>
    <name evidence="1" type="ORF">HUJ06_000512</name>
</gene>
<comment type="caution">
    <text evidence="1">The sequence shown here is derived from an EMBL/GenBank/DDBJ whole genome shotgun (WGS) entry which is preliminary data.</text>
</comment>
<name>A0A822ZAY5_NELNU</name>
<evidence type="ECO:0000313" key="2">
    <source>
        <dbReference type="Proteomes" id="UP000607653"/>
    </source>
</evidence>
<dbReference type="EMBL" id="DUZY01000006">
    <property type="protein sequence ID" value="DAD42282.1"/>
    <property type="molecule type" value="Genomic_DNA"/>
</dbReference>
<evidence type="ECO:0000313" key="1">
    <source>
        <dbReference type="EMBL" id="DAD42282.1"/>
    </source>
</evidence>
<organism evidence="1 2">
    <name type="scientific">Nelumbo nucifera</name>
    <name type="common">Sacred lotus</name>
    <dbReference type="NCBI Taxonomy" id="4432"/>
    <lineage>
        <taxon>Eukaryota</taxon>
        <taxon>Viridiplantae</taxon>
        <taxon>Streptophyta</taxon>
        <taxon>Embryophyta</taxon>
        <taxon>Tracheophyta</taxon>
        <taxon>Spermatophyta</taxon>
        <taxon>Magnoliopsida</taxon>
        <taxon>Proteales</taxon>
        <taxon>Nelumbonaceae</taxon>
        <taxon>Nelumbo</taxon>
    </lineage>
</organism>
<accession>A0A822ZAY5</accession>
<proteinExistence type="predicted"/>
<dbReference type="Proteomes" id="UP000607653">
    <property type="component" value="Unassembled WGS sequence"/>
</dbReference>
<dbReference type="AlphaFoldDB" id="A0A822ZAY5"/>
<keyword evidence="2" id="KW-1185">Reference proteome</keyword>
<sequence>MLFYPSHWIPFSSISCRFLNEINTVKESGREG</sequence>